<dbReference type="Gene3D" id="1.20.1740.10">
    <property type="entry name" value="Amino acid/polyamine transporter I"/>
    <property type="match status" value="1"/>
</dbReference>
<feature type="transmembrane region" description="Helical" evidence="6">
    <location>
        <begin position="438"/>
        <end position="458"/>
    </location>
</feature>
<dbReference type="GO" id="GO:0016020">
    <property type="term" value="C:membrane"/>
    <property type="evidence" value="ECO:0007669"/>
    <property type="project" value="UniProtKB-SubCell"/>
</dbReference>
<evidence type="ECO:0000256" key="3">
    <source>
        <dbReference type="ARBA" id="ARBA00022989"/>
    </source>
</evidence>
<evidence type="ECO:0000256" key="4">
    <source>
        <dbReference type="ARBA" id="ARBA00023136"/>
    </source>
</evidence>
<gene>
    <name evidence="7" type="ORF">SmJEL517_g04810</name>
</gene>
<evidence type="ECO:0000256" key="2">
    <source>
        <dbReference type="ARBA" id="ARBA00022692"/>
    </source>
</evidence>
<evidence type="ECO:0000256" key="6">
    <source>
        <dbReference type="SAM" id="Phobius"/>
    </source>
</evidence>
<comment type="caution">
    <text evidence="7">The sequence shown here is derived from an EMBL/GenBank/DDBJ whole genome shotgun (WGS) entry which is preliminary data.</text>
</comment>
<keyword evidence="3 6" id="KW-1133">Transmembrane helix</keyword>
<feature type="transmembrane region" description="Helical" evidence="6">
    <location>
        <begin position="258"/>
        <end position="277"/>
    </location>
</feature>
<evidence type="ECO:0008006" key="9">
    <source>
        <dbReference type="Google" id="ProtNLM"/>
    </source>
</evidence>
<feature type="transmembrane region" description="Helical" evidence="6">
    <location>
        <begin position="289"/>
        <end position="311"/>
    </location>
</feature>
<feature type="transmembrane region" description="Helical" evidence="6">
    <location>
        <begin position="370"/>
        <end position="392"/>
    </location>
</feature>
<evidence type="ECO:0000313" key="8">
    <source>
        <dbReference type="Proteomes" id="UP000319731"/>
    </source>
</evidence>
<dbReference type="Proteomes" id="UP000319731">
    <property type="component" value="Unassembled WGS sequence"/>
</dbReference>
<evidence type="ECO:0000256" key="5">
    <source>
        <dbReference type="SAM" id="MobiDB-lite"/>
    </source>
</evidence>
<name>A0A507BSC5_9FUNG</name>
<keyword evidence="8" id="KW-1185">Reference proteome</keyword>
<feature type="transmembrane region" description="Helical" evidence="6">
    <location>
        <begin position="413"/>
        <end position="432"/>
    </location>
</feature>
<dbReference type="OrthoDB" id="5982228at2759"/>
<comment type="subcellular location">
    <subcellularLocation>
        <location evidence="1">Membrane</location>
        <topology evidence="1">Multi-pass membrane protein</topology>
    </subcellularLocation>
</comment>
<proteinExistence type="predicted"/>
<sequence>MSEPPPCYRRPSELSDDTLPPFSPSHASLSRRWILRQDSAADSSSEPAPSYHPPLATDLVADRVPSVTKPSAHVNWSAEPDLIEENPPIPVGFISLRVKTGDFEKAGSGGGGSGASAWDVEDDNSEDPNTLKPTMGWLSGANQCIGLMVGSGIFATPGKVVRYTGSPAMALVVWAFGGIVSLFGAMLYIELGCMLPQSGGEQAYLDVQYRKPRALVSFIFCWGMILLNRPGGESLDCMMFGQYLLFPAYGSMELVPRLLKLALAITVITIITVLNILSAKWAIRIHDCLTFVKIGMLLAVIFAGIVVATGLTSVPVAKDNWERFFTPGDFITPQSLALALFKTLWTFDGWNNLNYSLGELKDPVKNLPRATTFGVSMVVILYMFANTSYLLVLPQADMIAAEELVGGVFFKRIAGNIAGGIVFPILVAFSAFGGVCAMVYSASRVIQAAGVAGVLPFSRFLKRVHPVTKTPVNALIFNWFVTCIMILAPPPGAAYK</sequence>
<feature type="transmembrane region" description="Helical" evidence="6">
    <location>
        <begin position="209"/>
        <end position="227"/>
    </location>
</feature>
<evidence type="ECO:0000256" key="1">
    <source>
        <dbReference type="ARBA" id="ARBA00004141"/>
    </source>
</evidence>
<keyword evidence="2 6" id="KW-0812">Transmembrane</keyword>
<dbReference type="EMBL" id="QEAO01000036">
    <property type="protein sequence ID" value="TPX31977.1"/>
    <property type="molecule type" value="Genomic_DNA"/>
</dbReference>
<dbReference type="InterPro" id="IPR050598">
    <property type="entry name" value="AminoAcid_Transporter"/>
</dbReference>
<dbReference type="GO" id="GO:0015179">
    <property type="term" value="F:L-amino acid transmembrane transporter activity"/>
    <property type="evidence" value="ECO:0007669"/>
    <property type="project" value="TreeGrafter"/>
</dbReference>
<dbReference type="InterPro" id="IPR002293">
    <property type="entry name" value="AA/rel_permease1"/>
</dbReference>
<feature type="transmembrane region" description="Helical" evidence="6">
    <location>
        <begin position="470"/>
        <end position="488"/>
    </location>
</feature>
<dbReference type="GeneID" id="42006035"/>
<evidence type="ECO:0000313" key="7">
    <source>
        <dbReference type="EMBL" id="TPX31977.1"/>
    </source>
</evidence>
<dbReference type="STRING" id="1806994.A0A507BSC5"/>
<reference evidence="7 8" key="1">
    <citation type="journal article" date="2019" name="Sci. Rep.">
        <title>Comparative genomics of chytrid fungi reveal insights into the obligate biotrophic and pathogenic lifestyle of Synchytrium endobioticum.</title>
        <authorList>
            <person name="van de Vossenberg B.T.L.H."/>
            <person name="Warris S."/>
            <person name="Nguyen H.D.T."/>
            <person name="van Gent-Pelzer M.P.E."/>
            <person name="Joly D.L."/>
            <person name="van de Geest H.C."/>
            <person name="Bonants P.J.M."/>
            <person name="Smith D.S."/>
            <person name="Levesque C.A."/>
            <person name="van der Lee T.A.J."/>
        </authorList>
    </citation>
    <scope>NUCLEOTIDE SEQUENCE [LARGE SCALE GENOMIC DNA]</scope>
    <source>
        <strain evidence="7 8">JEL517</strain>
    </source>
</reference>
<keyword evidence="4 6" id="KW-0472">Membrane</keyword>
<feature type="region of interest" description="Disordered" evidence="5">
    <location>
        <begin position="1"/>
        <end position="27"/>
    </location>
</feature>
<dbReference type="AlphaFoldDB" id="A0A507BSC5"/>
<dbReference type="RefSeq" id="XP_031023273.1">
    <property type="nucleotide sequence ID" value="XM_031170738.1"/>
</dbReference>
<feature type="region of interest" description="Disordered" evidence="5">
    <location>
        <begin position="105"/>
        <end position="127"/>
    </location>
</feature>
<protein>
    <recommendedName>
        <fullName evidence="9">Amino acid permease/ SLC12A domain-containing protein</fullName>
    </recommendedName>
</protein>
<dbReference type="PANTHER" id="PTHR11785:SF353">
    <property type="entry name" value="METHIONINE TRANSPORTER (EUROFUNG)"/>
    <property type="match status" value="1"/>
</dbReference>
<organism evidence="7 8">
    <name type="scientific">Synchytrium microbalum</name>
    <dbReference type="NCBI Taxonomy" id="1806994"/>
    <lineage>
        <taxon>Eukaryota</taxon>
        <taxon>Fungi</taxon>
        <taxon>Fungi incertae sedis</taxon>
        <taxon>Chytridiomycota</taxon>
        <taxon>Chytridiomycota incertae sedis</taxon>
        <taxon>Chytridiomycetes</taxon>
        <taxon>Synchytriales</taxon>
        <taxon>Synchytriaceae</taxon>
        <taxon>Synchytrium</taxon>
    </lineage>
</organism>
<dbReference type="PANTHER" id="PTHR11785">
    <property type="entry name" value="AMINO ACID TRANSPORTER"/>
    <property type="match status" value="1"/>
</dbReference>
<accession>A0A507BSC5</accession>
<feature type="transmembrane region" description="Helical" evidence="6">
    <location>
        <begin position="168"/>
        <end position="189"/>
    </location>
</feature>
<dbReference type="Pfam" id="PF13520">
    <property type="entry name" value="AA_permease_2"/>
    <property type="match status" value="1"/>
</dbReference>